<keyword evidence="6" id="KW-1185">Reference proteome</keyword>
<evidence type="ECO:0000313" key="5">
    <source>
        <dbReference type="EMBL" id="KGE89576.1"/>
    </source>
</evidence>
<dbReference type="GO" id="GO:0046872">
    <property type="term" value="F:metal ion binding"/>
    <property type="evidence" value="ECO:0007669"/>
    <property type="project" value="UniProtKB-KW"/>
</dbReference>
<feature type="domain" description="Tyrosinase copper-binding" evidence="4">
    <location>
        <begin position="66"/>
        <end position="122"/>
    </location>
</feature>
<dbReference type="STRING" id="1524460.IX84_02035"/>
<evidence type="ECO:0000256" key="3">
    <source>
        <dbReference type="ARBA" id="ARBA00023008"/>
    </source>
</evidence>
<dbReference type="InterPro" id="IPR008922">
    <property type="entry name" value="Di-copper_centre_dom_sf"/>
</dbReference>
<dbReference type="Gene3D" id="1.10.1280.10">
    <property type="entry name" value="Di-copper center containing domain from catechol oxidase"/>
    <property type="match status" value="1"/>
</dbReference>
<evidence type="ECO:0000256" key="1">
    <source>
        <dbReference type="ARBA" id="ARBA00009928"/>
    </source>
</evidence>
<organism evidence="5 6">
    <name type="scientific">Phaeodactylibacter xiamenensis</name>
    <dbReference type="NCBI Taxonomy" id="1524460"/>
    <lineage>
        <taxon>Bacteria</taxon>
        <taxon>Pseudomonadati</taxon>
        <taxon>Bacteroidota</taxon>
        <taxon>Saprospiria</taxon>
        <taxon>Saprospirales</taxon>
        <taxon>Haliscomenobacteraceae</taxon>
        <taxon>Phaeodactylibacter</taxon>
    </lineage>
</organism>
<dbReference type="SUPFAM" id="SSF48056">
    <property type="entry name" value="Di-copper centre-containing domain"/>
    <property type="match status" value="1"/>
</dbReference>
<sequence length="418" mass="46386">MAGRVVPSQLRCRRNPHLNSYDYLTSEEWSGYDPNHPEVTLRHPSLKYEVVAAHSAYGDPSVSITWHSDTELFLSWHRDYIRGLEDYLLEQGYHDYVPLPSWNPNTSVPDEFLAESAMVSEVYNTPYQYAAGGTQFGMPVNQIPANTYGMYQVDDMTCSQFSDIDAFAGYIRANNDDYASHNIVHGALGGAMVHSQTASAAAIFWLFHAYIDELYYCYQDLCEGCGHISVAEEAQQSEFTACLDFSGTGDFSNLSVINVEDQLGNTVSLPFDANGCIDEAWRLNNLEGGDVFTLLVSAENECSFDAKLVSLSIPHHYTDPALGYRILCDYDIEVWPNPVGGFSPVEIEIQSDSGTGKTLEIRHVDLAKNMTTVLWSPGTLAGGQTVQLTVSTSGWSTGNHAIQFFLDGELYTRVISKF</sequence>
<feature type="domain" description="Tyrosinase copper-binding" evidence="4">
    <location>
        <begin position="143"/>
        <end position="220"/>
    </location>
</feature>
<dbReference type="Pfam" id="PF00264">
    <property type="entry name" value="Tyrosinase"/>
    <property type="match status" value="2"/>
</dbReference>
<dbReference type="PANTHER" id="PTHR11474">
    <property type="entry name" value="TYROSINASE FAMILY MEMBER"/>
    <property type="match status" value="1"/>
</dbReference>
<dbReference type="EMBL" id="JPOS01000004">
    <property type="protein sequence ID" value="KGE89576.1"/>
    <property type="molecule type" value="Genomic_DNA"/>
</dbReference>
<dbReference type="RefSeq" id="WP_044216115.1">
    <property type="nucleotide sequence ID" value="NZ_JBKAGJ010000005.1"/>
</dbReference>
<evidence type="ECO:0000256" key="2">
    <source>
        <dbReference type="ARBA" id="ARBA00022723"/>
    </source>
</evidence>
<evidence type="ECO:0000313" key="6">
    <source>
        <dbReference type="Proteomes" id="UP000029736"/>
    </source>
</evidence>
<dbReference type="Proteomes" id="UP000029736">
    <property type="component" value="Unassembled WGS sequence"/>
</dbReference>
<accession>A0A098SBM4</accession>
<keyword evidence="2" id="KW-0479">Metal-binding</keyword>
<protein>
    <recommendedName>
        <fullName evidence="4">Tyrosinase copper-binding domain-containing protein</fullName>
    </recommendedName>
</protein>
<comment type="similarity">
    <text evidence="1">Belongs to the tyrosinase family.</text>
</comment>
<reference evidence="5 6" key="1">
    <citation type="journal article" date="2014" name="Int. J. Syst. Evol. Microbiol.">
        <title>Phaeodactylibacter xiamenensis gen. nov., sp. nov., a member of the family Saprospiraceae isolated from the marine alga Phaeodactylum tricornutum.</title>
        <authorList>
            <person name="Chen Z.Jr."/>
            <person name="Lei X."/>
            <person name="Lai Q."/>
            <person name="Li Y."/>
            <person name="Zhang B."/>
            <person name="Zhang J."/>
            <person name="Zhang H."/>
            <person name="Yang L."/>
            <person name="Zheng W."/>
            <person name="Tian Y."/>
            <person name="Yu Z."/>
            <person name="Xu H.Jr."/>
            <person name="Zheng T."/>
        </authorList>
    </citation>
    <scope>NUCLEOTIDE SEQUENCE [LARGE SCALE GENOMIC DNA]</scope>
    <source>
        <strain evidence="5 6">KD52</strain>
    </source>
</reference>
<dbReference type="PANTHER" id="PTHR11474:SF126">
    <property type="entry name" value="TYROSINASE-LIKE PROTEIN TYR-1-RELATED"/>
    <property type="match status" value="1"/>
</dbReference>
<gene>
    <name evidence="5" type="ORF">IX84_02035</name>
</gene>
<dbReference type="InterPro" id="IPR050316">
    <property type="entry name" value="Tyrosinase/Hemocyanin"/>
</dbReference>
<name>A0A098SBM4_9BACT</name>
<proteinExistence type="inferred from homology"/>
<evidence type="ECO:0000259" key="4">
    <source>
        <dbReference type="Pfam" id="PF00264"/>
    </source>
</evidence>
<dbReference type="InterPro" id="IPR002227">
    <property type="entry name" value="Tyrosinase_Cu-bd"/>
</dbReference>
<keyword evidence="3" id="KW-0186">Copper</keyword>
<dbReference type="OrthoDB" id="2874181at2"/>
<dbReference type="AlphaFoldDB" id="A0A098SBM4"/>
<comment type="caution">
    <text evidence="5">The sequence shown here is derived from an EMBL/GenBank/DDBJ whole genome shotgun (WGS) entry which is preliminary data.</text>
</comment>
<dbReference type="GO" id="GO:0016491">
    <property type="term" value="F:oxidoreductase activity"/>
    <property type="evidence" value="ECO:0007669"/>
    <property type="project" value="InterPro"/>
</dbReference>